<name>A0A7D9DXT4_PARCT</name>
<dbReference type="Pfam" id="PF00078">
    <property type="entry name" value="RVT_1"/>
    <property type="match status" value="1"/>
</dbReference>
<dbReference type="AlphaFoldDB" id="A0A7D9DXT4"/>
<feature type="non-terminal residue" evidence="2">
    <location>
        <position position="1"/>
    </location>
</feature>
<dbReference type="EMBL" id="CACRXK020002626">
    <property type="protein sequence ID" value="CAB3995234.1"/>
    <property type="molecule type" value="Genomic_DNA"/>
</dbReference>
<dbReference type="PANTHER" id="PTHR33332">
    <property type="entry name" value="REVERSE TRANSCRIPTASE DOMAIN-CONTAINING PROTEIN"/>
    <property type="match status" value="1"/>
</dbReference>
<evidence type="ECO:0000313" key="3">
    <source>
        <dbReference type="Proteomes" id="UP001152795"/>
    </source>
</evidence>
<comment type="caution">
    <text evidence="2">The sequence shown here is derived from an EMBL/GenBank/DDBJ whole genome shotgun (WGS) entry which is preliminary data.</text>
</comment>
<dbReference type="Proteomes" id="UP001152795">
    <property type="component" value="Unassembled WGS sequence"/>
</dbReference>
<dbReference type="InterPro" id="IPR000477">
    <property type="entry name" value="RT_dom"/>
</dbReference>
<gene>
    <name evidence="2" type="ORF">PACLA_8A016602</name>
</gene>
<sequence length="202" mass="22537">LKVNPPNDIDNDFRQISVLPQLAKALEKLQLSLHRQDLTIRNNQYAFTQNRSTVSALTCISQKWFNATDNSPDSRMVVHALFLDRKAFDMVDHGILLRKLAELNINKSLGLWIQSFLDGRSQQVKLNYFLSSVSSCPAGVPQGSVILPALVNDNVHINDIEDSVPNSIAVDTHKYGDACTLDQSVKEGDVSQMQEVLNSMQT</sequence>
<reference evidence="2" key="1">
    <citation type="submission" date="2020-04" db="EMBL/GenBank/DDBJ databases">
        <authorList>
            <person name="Alioto T."/>
            <person name="Alioto T."/>
            <person name="Gomez Garrido J."/>
        </authorList>
    </citation>
    <scope>NUCLEOTIDE SEQUENCE</scope>
    <source>
        <strain evidence="2">A484AB</strain>
    </source>
</reference>
<protein>
    <recommendedName>
        <fullName evidence="1">Reverse transcriptase domain-containing protein</fullName>
    </recommendedName>
</protein>
<proteinExistence type="predicted"/>
<evidence type="ECO:0000259" key="1">
    <source>
        <dbReference type="Pfam" id="PF00078"/>
    </source>
</evidence>
<keyword evidence="3" id="KW-1185">Reference proteome</keyword>
<organism evidence="2 3">
    <name type="scientific">Paramuricea clavata</name>
    <name type="common">Red gorgonian</name>
    <name type="synonym">Violescent sea-whip</name>
    <dbReference type="NCBI Taxonomy" id="317549"/>
    <lineage>
        <taxon>Eukaryota</taxon>
        <taxon>Metazoa</taxon>
        <taxon>Cnidaria</taxon>
        <taxon>Anthozoa</taxon>
        <taxon>Octocorallia</taxon>
        <taxon>Malacalcyonacea</taxon>
        <taxon>Plexauridae</taxon>
        <taxon>Paramuricea</taxon>
    </lineage>
</organism>
<feature type="domain" description="Reverse transcriptase" evidence="1">
    <location>
        <begin position="11"/>
        <end position="178"/>
    </location>
</feature>
<accession>A0A7D9DXT4</accession>
<evidence type="ECO:0000313" key="2">
    <source>
        <dbReference type="EMBL" id="CAB3995234.1"/>
    </source>
</evidence>